<reference evidence="5" key="1">
    <citation type="journal article" date="2019" name="bioRxiv">
        <title>Genome diversification in globally distributed novel marine Proteobacteria is linked to environmental adaptation.</title>
        <authorList>
            <person name="Zhou Z."/>
            <person name="Tran P.Q."/>
            <person name="Kieft K."/>
            <person name="Anantharaman K."/>
        </authorList>
    </citation>
    <scope>NUCLEOTIDE SEQUENCE [LARGE SCALE GENOMIC DNA]</scope>
</reference>
<proteinExistence type="predicted"/>
<keyword evidence="1" id="KW-0479">Metal-binding</keyword>
<comment type="caution">
    <text evidence="4">The sequence shown here is derived from an EMBL/GenBank/DDBJ whole genome shotgun (WGS) entry which is preliminary data.</text>
</comment>
<evidence type="ECO:0000313" key="5">
    <source>
        <dbReference type="Proteomes" id="UP000585802"/>
    </source>
</evidence>
<dbReference type="EMBL" id="DUCX01000035">
    <property type="protein sequence ID" value="HIF37187.1"/>
    <property type="molecule type" value="Genomic_DNA"/>
</dbReference>
<dbReference type="InterPro" id="IPR038492">
    <property type="entry name" value="GBBH-like_N_sf"/>
</dbReference>
<dbReference type="PANTHER" id="PTHR35303">
    <property type="entry name" value="OS02G0197800 PROTEIN"/>
    <property type="match status" value="1"/>
</dbReference>
<dbReference type="Gene3D" id="3.30.2020.30">
    <property type="match status" value="1"/>
</dbReference>
<feature type="non-terminal residue" evidence="4">
    <location>
        <position position="1"/>
    </location>
</feature>
<feature type="domain" description="Gamma-butyrobetaine hydroxylase-like N-terminal" evidence="3">
    <location>
        <begin position="38"/>
        <end position="127"/>
    </location>
</feature>
<dbReference type="InterPro" id="IPR010376">
    <property type="entry name" value="GBBH-like_N"/>
</dbReference>
<accession>A0A7J4GRD0</accession>
<organism evidence="4 5">
    <name type="scientific">Marine Group III euryarchaeote</name>
    <dbReference type="NCBI Taxonomy" id="2173149"/>
    <lineage>
        <taxon>Archaea</taxon>
        <taxon>Methanobacteriati</taxon>
        <taxon>Thermoplasmatota</taxon>
        <taxon>Thermoplasmata</taxon>
        <taxon>Candidatus Thermoprofundales</taxon>
    </lineage>
</organism>
<evidence type="ECO:0000313" key="4">
    <source>
        <dbReference type="EMBL" id="HIF37187.1"/>
    </source>
</evidence>
<dbReference type="AlphaFoldDB" id="A0A7J4GRD0"/>
<sequence>NGDFVEDENIKSIASLVAVEAMIIVTNEELSPFAPQEINLANEGQTLVIKWQDDVEHVISSFNVRYMCPCAHCVDEITGQKIVKEENIPANVKILKSTPVGRYGVKFSFDDPSPGAGAGIYTFSFLRKMGEEAVEKAAFDV</sequence>
<protein>
    <submittedName>
        <fullName evidence="4">DUF971 domain-containing protein</fullName>
    </submittedName>
</protein>
<evidence type="ECO:0000256" key="1">
    <source>
        <dbReference type="ARBA" id="ARBA00022723"/>
    </source>
</evidence>
<gene>
    <name evidence="4" type="ORF">EYQ70_02085</name>
</gene>
<evidence type="ECO:0000259" key="3">
    <source>
        <dbReference type="Pfam" id="PF06155"/>
    </source>
</evidence>
<dbReference type="GO" id="GO:0046872">
    <property type="term" value="F:metal ion binding"/>
    <property type="evidence" value="ECO:0007669"/>
    <property type="project" value="UniProtKB-KW"/>
</dbReference>
<dbReference type="Pfam" id="PF06155">
    <property type="entry name" value="GBBH-like_N"/>
    <property type="match status" value="1"/>
</dbReference>
<name>A0A7J4GRD0_9ARCH</name>
<keyword evidence="2" id="KW-0408">Iron</keyword>
<evidence type="ECO:0000256" key="2">
    <source>
        <dbReference type="ARBA" id="ARBA00023004"/>
    </source>
</evidence>
<dbReference type="Proteomes" id="UP000585802">
    <property type="component" value="Unassembled WGS sequence"/>
</dbReference>